<evidence type="ECO:0000256" key="12">
    <source>
        <dbReference type="RuleBase" id="RU003832"/>
    </source>
</evidence>
<evidence type="ECO:0000256" key="10">
    <source>
        <dbReference type="ARBA" id="ARBA00023136"/>
    </source>
</evidence>
<evidence type="ECO:0000256" key="9">
    <source>
        <dbReference type="ARBA" id="ARBA00023034"/>
    </source>
</evidence>
<sequence>MILMQKCLRVLMLVVVMSLLTLLVLVYTSPEMMSWNVLVQSIPRYIMESSLVYRLQQQTSYTPLHPGNSNLPYDDTPVTIPGDGTNIYVETQPQADTTNPPLKKILFWNDFFGDQSYGFGFGREPFIRGECRVNTCFTTANRTRFPLHQLDAVIWHVRSKDRSLPKERWPHTRYIFYTLESPPHVYLKDEYNGTFNWTFTYRRDSDFPNMYGEVFRRHEPLPEEQVNYAEGKTKLVAWFVSNCHTHSGREKLVEALRKWIPVDQYGKCSKKRCERSKGDNCHGLLNQDYKFYLSFENSICKDYVTEKLFSKLSLNVLPVVYGGANYSNQAPPYSYIDAQSFPSIKNLADYLLYLHHNDTAYNEYFRWKRFHLVRMRWERTAKHFCDLCERLHTDNSTKIYNIKECLPVEVVNAESVVSFERRLDKHWSRQKLKYDHRSEMELCIIRATRNIQHMENESHELETQA</sequence>
<dbReference type="Pfam" id="PF00852">
    <property type="entry name" value="Glyco_transf_10"/>
    <property type="match status" value="1"/>
</dbReference>
<evidence type="ECO:0000256" key="3">
    <source>
        <dbReference type="ARBA" id="ARBA00008919"/>
    </source>
</evidence>
<evidence type="ECO:0000256" key="11">
    <source>
        <dbReference type="ARBA" id="ARBA00023180"/>
    </source>
</evidence>
<comment type="subcellular location">
    <subcellularLocation>
        <location evidence="1 12">Golgi apparatus</location>
        <location evidence="1 12">Golgi stack membrane</location>
        <topology evidence="1 12">Single-pass type II membrane protein</topology>
    </subcellularLocation>
</comment>
<evidence type="ECO:0000256" key="5">
    <source>
        <dbReference type="ARBA" id="ARBA00022679"/>
    </source>
</evidence>
<dbReference type="Gene3D" id="3.40.50.11660">
    <property type="entry name" value="Glycosyl transferase family 10, C-terminal domain"/>
    <property type="match status" value="1"/>
</dbReference>
<dbReference type="Pfam" id="PF17039">
    <property type="entry name" value="Glyco_tran_10_N"/>
    <property type="match status" value="1"/>
</dbReference>
<keyword evidence="10" id="KW-0472">Membrane</keyword>
<evidence type="ECO:0000256" key="1">
    <source>
        <dbReference type="ARBA" id="ARBA00004447"/>
    </source>
</evidence>
<dbReference type="GO" id="GO:0032580">
    <property type="term" value="C:Golgi cisterna membrane"/>
    <property type="evidence" value="ECO:0007669"/>
    <property type="project" value="UniProtKB-SubCell"/>
</dbReference>
<dbReference type="InterPro" id="IPR038577">
    <property type="entry name" value="GT10-like_C_sf"/>
</dbReference>
<feature type="domain" description="Fucosyltransferase C-terminal" evidence="13">
    <location>
        <begin position="230"/>
        <end position="400"/>
    </location>
</feature>
<dbReference type="GO" id="GO:0008417">
    <property type="term" value="F:fucosyltransferase activity"/>
    <property type="evidence" value="ECO:0007669"/>
    <property type="project" value="InterPro"/>
</dbReference>
<keyword evidence="8" id="KW-1133">Transmembrane helix</keyword>
<dbReference type="EMBL" id="JAWQEG010002289">
    <property type="protein sequence ID" value="KAK3872913.1"/>
    <property type="molecule type" value="Genomic_DNA"/>
</dbReference>
<reference evidence="15" key="1">
    <citation type="submission" date="2023-10" db="EMBL/GenBank/DDBJ databases">
        <title>Genome assemblies of two species of porcelain crab, Petrolisthes cinctipes and Petrolisthes manimaculis (Anomura: Porcellanidae).</title>
        <authorList>
            <person name="Angst P."/>
        </authorList>
    </citation>
    <scope>NUCLEOTIDE SEQUENCE</scope>
    <source>
        <strain evidence="15">PB745_01</strain>
        <tissue evidence="15">Gill</tissue>
    </source>
</reference>
<name>A0AAE1FIQ0_PETCI</name>
<evidence type="ECO:0000259" key="14">
    <source>
        <dbReference type="Pfam" id="PF17039"/>
    </source>
</evidence>
<comment type="pathway">
    <text evidence="2">Protein modification; protein glycosylation.</text>
</comment>
<evidence type="ECO:0000256" key="4">
    <source>
        <dbReference type="ARBA" id="ARBA00022676"/>
    </source>
</evidence>
<dbReference type="InterPro" id="IPR031481">
    <property type="entry name" value="Glyco_tran_10_N"/>
</dbReference>
<dbReference type="Proteomes" id="UP001286313">
    <property type="component" value="Unassembled WGS sequence"/>
</dbReference>
<evidence type="ECO:0000313" key="15">
    <source>
        <dbReference type="EMBL" id="KAK3872913.1"/>
    </source>
</evidence>
<keyword evidence="16" id="KW-1185">Reference proteome</keyword>
<dbReference type="InterPro" id="IPR055270">
    <property type="entry name" value="Glyco_tran_10_C"/>
</dbReference>
<dbReference type="PANTHER" id="PTHR48438">
    <property type="entry name" value="ALPHA-(1,3)-FUCOSYLTRANSFERASE C-RELATED"/>
    <property type="match status" value="1"/>
</dbReference>
<evidence type="ECO:0000313" key="16">
    <source>
        <dbReference type="Proteomes" id="UP001286313"/>
    </source>
</evidence>
<comment type="similarity">
    <text evidence="3 12">Belongs to the glycosyltransferase 10 family.</text>
</comment>
<dbReference type="PANTHER" id="PTHR48438:SF1">
    <property type="entry name" value="ALPHA-(1,3)-FUCOSYLTRANSFERASE C-RELATED"/>
    <property type="match status" value="1"/>
</dbReference>
<evidence type="ECO:0000256" key="2">
    <source>
        <dbReference type="ARBA" id="ARBA00004922"/>
    </source>
</evidence>
<dbReference type="EC" id="2.4.1.-" evidence="12"/>
<proteinExistence type="inferred from homology"/>
<evidence type="ECO:0000256" key="8">
    <source>
        <dbReference type="ARBA" id="ARBA00022989"/>
    </source>
</evidence>
<keyword evidence="11" id="KW-0325">Glycoprotein</keyword>
<dbReference type="AlphaFoldDB" id="A0AAE1FIQ0"/>
<keyword evidence="9 12" id="KW-0333">Golgi apparatus</keyword>
<accession>A0AAE1FIQ0</accession>
<evidence type="ECO:0000256" key="7">
    <source>
        <dbReference type="ARBA" id="ARBA00022968"/>
    </source>
</evidence>
<keyword evidence="7" id="KW-0735">Signal-anchor</keyword>
<comment type="caution">
    <text evidence="15">The sequence shown here is derived from an EMBL/GenBank/DDBJ whole genome shotgun (WGS) entry which is preliminary data.</text>
</comment>
<dbReference type="FunFam" id="3.40.50.11660:FF:000006">
    <property type="entry name" value="Alpha-(1,3)-fucosyltransferase C"/>
    <property type="match status" value="1"/>
</dbReference>
<dbReference type="SUPFAM" id="SSF53756">
    <property type="entry name" value="UDP-Glycosyltransferase/glycogen phosphorylase"/>
    <property type="match status" value="1"/>
</dbReference>
<organism evidence="15 16">
    <name type="scientific">Petrolisthes cinctipes</name>
    <name type="common">Flat porcelain crab</name>
    <dbReference type="NCBI Taxonomy" id="88211"/>
    <lineage>
        <taxon>Eukaryota</taxon>
        <taxon>Metazoa</taxon>
        <taxon>Ecdysozoa</taxon>
        <taxon>Arthropoda</taxon>
        <taxon>Crustacea</taxon>
        <taxon>Multicrustacea</taxon>
        <taxon>Malacostraca</taxon>
        <taxon>Eumalacostraca</taxon>
        <taxon>Eucarida</taxon>
        <taxon>Decapoda</taxon>
        <taxon>Pleocyemata</taxon>
        <taxon>Anomura</taxon>
        <taxon>Galatheoidea</taxon>
        <taxon>Porcellanidae</taxon>
        <taxon>Petrolisthes</taxon>
    </lineage>
</organism>
<evidence type="ECO:0000256" key="6">
    <source>
        <dbReference type="ARBA" id="ARBA00022692"/>
    </source>
</evidence>
<dbReference type="InterPro" id="IPR001503">
    <property type="entry name" value="Glyco_trans_10"/>
</dbReference>
<protein>
    <recommendedName>
        <fullName evidence="12">Fucosyltransferase</fullName>
        <ecNumber evidence="12">2.4.1.-</ecNumber>
    </recommendedName>
</protein>
<gene>
    <name evidence="15" type="ORF">Pcinc_022043</name>
</gene>
<evidence type="ECO:0000259" key="13">
    <source>
        <dbReference type="Pfam" id="PF00852"/>
    </source>
</evidence>
<keyword evidence="4 12" id="KW-0328">Glycosyltransferase</keyword>
<feature type="domain" description="Fucosyltransferase N-terminal" evidence="14">
    <location>
        <begin position="103"/>
        <end position="212"/>
    </location>
</feature>
<keyword evidence="5 12" id="KW-0808">Transferase</keyword>
<keyword evidence="6 12" id="KW-0812">Transmembrane</keyword>